<dbReference type="EMBL" id="AP026933">
    <property type="protein sequence ID" value="BDT04007.1"/>
    <property type="molecule type" value="Genomic_DNA"/>
</dbReference>
<evidence type="ECO:0000313" key="2">
    <source>
        <dbReference type="EMBL" id="BDT04079.1"/>
    </source>
</evidence>
<evidence type="ECO:0000313" key="3">
    <source>
        <dbReference type="Proteomes" id="UP001163387"/>
    </source>
</evidence>
<protein>
    <submittedName>
        <fullName evidence="2">Uncharacterized protein</fullName>
    </submittedName>
</protein>
<name>A0ABN6T1H0_9MOLU</name>
<dbReference type="Proteomes" id="UP001163387">
    <property type="component" value="Chromosome"/>
</dbReference>
<dbReference type="RefSeq" id="WP_281747958.1">
    <property type="nucleotide sequence ID" value="NZ_AP026933.1"/>
</dbReference>
<gene>
    <name evidence="1" type="ORF">SHM_16530</name>
    <name evidence="2" type="ORF">SHM_17250</name>
</gene>
<evidence type="ECO:0000313" key="1">
    <source>
        <dbReference type="EMBL" id="BDT04007.1"/>
    </source>
</evidence>
<accession>A0ABN6T1H0</accession>
<proteinExistence type="predicted"/>
<organism evidence="2 3">
    <name type="scientific">Spiroplasma ixodetis</name>
    <dbReference type="NCBI Taxonomy" id="2141"/>
    <lineage>
        <taxon>Bacteria</taxon>
        <taxon>Bacillati</taxon>
        <taxon>Mycoplasmatota</taxon>
        <taxon>Mollicutes</taxon>
        <taxon>Entomoplasmatales</taxon>
        <taxon>Spiroplasmataceae</taxon>
        <taxon>Spiroplasma</taxon>
    </lineage>
</organism>
<dbReference type="EMBL" id="AP026933">
    <property type="protein sequence ID" value="BDT04079.1"/>
    <property type="molecule type" value="Genomic_DNA"/>
</dbReference>
<reference evidence="2 3" key="1">
    <citation type="journal article" date="2022" name="Front. Microbiol.">
        <title>Male-killing mechanisms vary between Spiroplasma species.</title>
        <authorList>
            <person name="Arai H."/>
            <person name="Inoue M."/>
            <person name="Kageyama D."/>
        </authorList>
    </citation>
    <scope>NUCLEOTIDE SEQUENCE [LARGE SCALE GENOMIC DNA]</scope>
    <source>
        <strain evidence="2">SHm</strain>
        <strain evidence="3">sHm</strain>
    </source>
</reference>
<sequence>MNKEKLLKYMKDIIKWTKKINYTNSDFDKNILNLLIEKIEKGEFD</sequence>
<keyword evidence="3" id="KW-1185">Reference proteome</keyword>